<dbReference type="PANTHER" id="PTHR34351:SF1">
    <property type="entry name" value="SLR1927 PROTEIN"/>
    <property type="match status" value="1"/>
</dbReference>
<dbReference type="AlphaFoldDB" id="A0A1M5R4P7"/>
<dbReference type="RefSeq" id="WP_073422410.1">
    <property type="nucleotide sequence ID" value="NZ_FQVX01000005.1"/>
</dbReference>
<keyword evidence="5" id="KW-1185">Reference proteome</keyword>
<evidence type="ECO:0000313" key="5">
    <source>
        <dbReference type="Proteomes" id="UP000184471"/>
    </source>
</evidence>
<accession>A0A1M5R4P7</accession>
<evidence type="ECO:0000256" key="1">
    <source>
        <dbReference type="SAM" id="MobiDB-lite"/>
    </source>
</evidence>
<name>A0A1M5R4P7_9ACTN</name>
<keyword evidence="2" id="KW-1133">Transmembrane helix</keyword>
<evidence type="ECO:0000256" key="2">
    <source>
        <dbReference type="SAM" id="Phobius"/>
    </source>
</evidence>
<feature type="domain" description="DUF58" evidence="3">
    <location>
        <begin position="205"/>
        <end position="246"/>
    </location>
</feature>
<protein>
    <submittedName>
        <fullName evidence="4">Uncharacterized conserved protein, DUF58 family, contains vWF domain</fullName>
    </submittedName>
</protein>
<dbReference type="STRING" id="1070870.SAMN05444351_4308"/>
<sequence length="461" mass="47772">MAGQLRSALTSLTLRGRCLVAAGLTLLGLGALLGERPLVQIAVFLLALPLLSAVLVARQRFRVAVRRTVTPARVPRGEDADVLLEVTNTDRRTGRLWLLSEELPEDAGRSPGFVVERLPAGRTAALPYRVHGGRRGRFRLGPLRLRLVDPFGLVQRTTSGTDGAPLLVVPRVRPLGPGGPAGGHGGGGDGARRSIAVHGEDDVSTRAYRHGDDLRKVHWRATARTGELMVRMEERPWRAQAALLLDTRVRAHLLTRAAGPGPAATSVPGPPGDPSPPPDSLEWLVEAAASIGSSLARRGAVLRVVTPEGELTPGEGAAGLGPTELLDRLAVLGPARGSSLAPAADLLHRVAGDGPVVALLGAVGPDDLAELVTARSGPHTDVAVLLDVASWADPGGRSRRSLSATSRAHLAAQVEESASLLRGAGWQVAVAGAGRGVEAVWADLAAQRGAGLRAGGIGVPA</sequence>
<dbReference type="Pfam" id="PF01882">
    <property type="entry name" value="DUF58"/>
    <property type="match status" value="1"/>
</dbReference>
<dbReference type="InterPro" id="IPR002881">
    <property type="entry name" value="DUF58"/>
</dbReference>
<evidence type="ECO:0000313" key="4">
    <source>
        <dbReference type="EMBL" id="SHH21365.1"/>
    </source>
</evidence>
<dbReference type="OrthoDB" id="9812729at2"/>
<feature type="compositionally biased region" description="Pro residues" evidence="1">
    <location>
        <begin position="268"/>
        <end position="279"/>
    </location>
</feature>
<keyword evidence="2" id="KW-0472">Membrane</keyword>
<gene>
    <name evidence="4" type="ORF">SAMN05444351_4308</name>
</gene>
<proteinExistence type="predicted"/>
<feature type="transmembrane region" description="Helical" evidence="2">
    <location>
        <begin position="12"/>
        <end position="32"/>
    </location>
</feature>
<dbReference type="PANTHER" id="PTHR34351">
    <property type="entry name" value="SLR1927 PROTEIN-RELATED"/>
    <property type="match status" value="1"/>
</dbReference>
<organism evidence="4 5">
    <name type="scientific">Geodermatophilus nigrescens</name>
    <dbReference type="NCBI Taxonomy" id="1070870"/>
    <lineage>
        <taxon>Bacteria</taxon>
        <taxon>Bacillati</taxon>
        <taxon>Actinomycetota</taxon>
        <taxon>Actinomycetes</taxon>
        <taxon>Geodermatophilales</taxon>
        <taxon>Geodermatophilaceae</taxon>
        <taxon>Geodermatophilus</taxon>
    </lineage>
</organism>
<feature type="region of interest" description="Disordered" evidence="1">
    <location>
        <begin position="258"/>
        <end position="280"/>
    </location>
</feature>
<evidence type="ECO:0000259" key="3">
    <source>
        <dbReference type="Pfam" id="PF01882"/>
    </source>
</evidence>
<dbReference type="Proteomes" id="UP000184471">
    <property type="component" value="Unassembled WGS sequence"/>
</dbReference>
<dbReference type="EMBL" id="FQVX01000005">
    <property type="protein sequence ID" value="SHH21365.1"/>
    <property type="molecule type" value="Genomic_DNA"/>
</dbReference>
<feature type="transmembrane region" description="Helical" evidence="2">
    <location>
        <begin position="38"/>
        <end position="57"/>
    </location>
</feature>
<keyword evidence="2" id="KW-0812">Transmembrane</keyword>
<reference evidence="4 5" key="1">
    <citation type="submission" date="2016-11" db="EMBL/GenBank/DDBJ databases">
        <authorList>
            <person name="Jaros S."/>
            <person name="Januszkiewicz K."/>
            <person name="Wedrychowicz H."/>
        </authorList>
    </citation>
    <scope>NUCLEOTIDE SEQUENCE [LARGE SCALE GENOMIC DNA]</scope>
    <source>
        <strain evidence="4 5">DSM 45408</strain>
    </source>
</reference>